<protein>
    <recommendedName>
        <fullName evidence="2">VWFA domain-containing protein</fullName>
    </recommendedName>
</protein>
<evidence type="ECO:0000313" key="3">
    <source>
        <dbReference type="EMBL" id="ARU03701.1"/>
    </source>
</evidence>
<dbReference type="EMBL" id="CP021455">
    <property type="protein sequence ID" value="ARU03701.1"/>
    <property type="molecule type" value="Genomic_DNA"/>
</dbReference>
<dbReference type="OrthoDB" id="9758211at2"/>
<dbReference type="KEGG" id="cser:CCO03_02480"/>
<dbReference type="Proteomes" id="UP000196138">
    <property type="component" value="Chromosome"/>
</dbReference>
<dbReference type="SUPFAM" id="SSF53300">
    <property type="entry name" value="vWA-like"/>
    <property type="match status" value="1"/>
</dbReference>
<reference evidence="3 4" key="1">
    <citation type="submission" date="2017-05" db="EMBL/GenBank/DDBJ databases">
        <authorList>
            <person name="Song R."/>
            <person name="Chenine A.L."/>
            <person name="Ruprecht R.M."/>
        </authorList>
    </citation>
    <scope>NUCLEOTIDE SEQUENCE [LARGE SCALE GENOMIC DNA]</scope>
    <source>
        <strain evidence="3 4">DSM 26136</strain>
    </source>
</reference>
<feature type="compositionally biased region" description="Polar residues" evidence="1">
    <location>
        <begin position="207"/>
        <end position="217"/>
    </location>
</feature>
<sequence length="622" mass="67212">MTPRPPVGPTPLPAYGDTARLVWLAQALGAPGLAIAWDTQAAGRWRGPLGSALQLTLAPDTAHRVHRLQVARAALDHAPEGRWSLRIERTAPRGLLGPGLRDGDPVLGVAECLNSWPRAVLLRRSFLWLDGQRVDAALARRWAGARRDLPLDPAPKPAHLAHLDLPALPPLPDAEAALRLTLQLHHQLLARPGRASPGSATDAEAPASSSPGLQSPQAGAARAHAHAADHAAPASHSPADTGDGDGDHLAKGPVDGTPPQPVPPGGADAAEADTAATHDDTPLQASRPRAPRLADVTWHDEWDAEQGHYRRAWAAVHAQPVVGDDLQYLTGVRQRHAALARQIRRRFQGIEADAWLRERRRPEGEQIDVDSALDEWLQRRHGTCPEGRVYQSQARQRREVSVALLLDLSGSMNFVLRSAEAAPEPDLDAGPLWGVAAPAPIPTEAPRRVIDVVKDAVALLCDALQGLGHRFAVFGFNGDGREQVDFLEIKAFEADWSATQAASLAAAAPRGATRMGAAVRHAALRLSREPTRRKLLLVLSDGYPQDRDYGPRRDDPSHGVADTAKALREAEHGGIATFHLSVDSAAHDYLRRMCKPDSYRVVRDVEALPRELLNLARLLRVR</sequence>
<dbReference type="SMART" id="SM00327">
    <property type="entry name" value="VWA"/>
    <property type="match status" value="1"/>
</dbReference>
<feature type="compositionally biased region" description="Low complexity" evidence="1">
    <location>
        <begin position="230"/>
        <end position="240"/>
    </location>
</feature>
<feature type="region of interest" description="Disordered" evidence="1">
    <location>
        <begin position="192"/>
        <end position="291"/>
    </location>
</feature>
<gene>
    <name evidence="3" type="ORF">CCO03_02480</name>
</gene>
<dbReference type="InterPro" id="IPR002035">
    <property type="entry name" value="VWF_A"/>
</dbReference>
<dbReference type="InterPro" id="IPR051928">
    <property type="entry name" value="NorD/CobT"/>
</dbReference>
<dbReference type="RefSeq" id="WP_087276811.1">
    <property type="nucleotide sequence ID" value="NZ_CP021455.1"/>
</dbReference>
<organism evidence="3 4">
    <name type="scientific">Comamonas serinivorans</name>
    <dbReference type="NCBI Taxonomy" id="1082851"/>
    <lineage>
        <taxon>Bacteria</taxon>
        <taxon>Pseudomonadati</taxon>
        <taxon>Pseudomonadota</taxon>
        <taxon>Betaproteobacteria</taxon>
        <taxon>Burkholderiales</taxon>
        <taxon>Comamonadaceae</taxon>
        <taxon>Comamonas</taxon>
    </lineage>
</organism>
<name>A0A1Y0EJV1_9BURK</name>
<evidence type="ECO:0000256" key="1">
    <source>
        <dbReference type="SAM" id="MobiDB-lite"/>
    </source>
</evidence>
<dbReference type="Pfam" id="PF00092">
    <property type="entry name" value="VWA"/>
    <property type="match status" value="1"/>
</dbReference>
<dbReference type="PROSITE" id="PS50234">
    <property type="entry name" value="VWFA"/>
    <property type="match status" value="1"/>
</dbReference>
<dbReference type="PANTHER" id="PTHR41248">
    <property type="entry name" value="NORD PROTEIN"/>
    <property type="match status" value="1"/>
</dbReference>
<keyword evidence="4" id="KW-1185">Reference proteome</keyword>
<dbReference type="AlphaFoldDB" id="A0A1Y0EJV1"/>
<evidence type="ECO:0000313" key="4">
    <source>
        <dbReference type="Proteomes" id="UP000196138"/>
    </source>
</evidence>
<accession>A0A1Y0EJV1</accession>
<feature type="domain" description="VWFA" evidence="2">
    <location>
        <begin position="401"/>
        <end position="616"/>
    </location>
</feature>
<evidence type="ECO:0000259" key="2">
    <source>
        <dbReference type="PROSITE" id="PS50234"/>
    </source>
</evidence>
<dbReference type="PANTHER" id="PTHR41248:SF1">
    <property type="entry name" value="NORD PROTEIN"/>
    <property type="match status" value="1"/>
</dbReference>
<dbReference type="Gene3D" id="3.40.50.410">
    <property type="entry name" value="von Willebrand factor, type A domain"/>
    <property type="match status" value="1"/>
</dbReference>
<feature type="compositionally biased region" description="Low complexity" evidence="1">
    <location>
        <begin position="265"/>
        <end position="275"/>
    </location>
</feature>
<proteinExistence type="predicted"/>
<dbReference type="InterPro" id="IPR036465">
    <property type="entry name" value="vWFA_dom_sf"/>
</dbReference>